<dbReference type="Gene3D" id="3.40.525.10">
    <property type="entry name" value="CRAL-TRIO lipid binding domain"/>
    <property type="match status" value="1"/>
</dbReference>
<dbReference type="PANTHER" id="PTHR45657:SF64">
    <property type="entry name" value="OS05G0545000 PROTEIN"/>
    <property type="match status" value="1"/>
</dbReference>
<name>A0ABR2LE41_9ASPA</name>
<dbReference type="PANTHER" id="PTHR45657">
    <property type="entry name" value="CRAL-TRIO DOMAIN-CONTAINING PROTEIN YKL091C-RELATED"/>
    <property type="match status" value="1"/>
</dbReference>
<dbReference type="InterPro" id="IPR036273">
    <property type="entry name" value="CRAL/TRIO_N_dom_sf"/>
</dbReference>
<comment type="caution">
    <text evidence="7">The sequence shown here is derived from an EMBL/GenBank/DDBJ whole genome shotgun (WGS) entry which is preliminary data.</text>
</comment>
<dbReference type="Gene3D" id="1.10.8.20">
    <property type="entry name" value="N-terminal domain of phosphatidylinositol transfer protein sec14p"/>
    <property type="match status" value="1"/>
</dbReference>
<dbReference type="InterPro" id="IPR011074">
    <property type="entry name" value="CRAL/TRIO_N_dom"/>
</dbReference>
<feature type="compositionally biased region" description="Basic and acidic residues" evidence="5">
    <location>
        <begin position="17"/>
        <end position="38"/>
    </location>
</feature>
<evidence type="ECO:0000256" key="3">
    <source>
        <dbReference type="ARBA" id="ARBA00023034"/>
    </source>
</evidence>
<dbReference type="Proteomes" id="UP001412067">
    <property type="component" value="Unassembled WGS sequence"/>
</dbReference>
<dbReference type="SUPFAM" id="SSF46938">
    <property type="entry name" value="CRAL/TRIO N-terminal domain"/>
    <property type="match status" value="1"/>
</dbReference>
<dbReference type="Pfam" id="PF00650">
    <property type="entry name" value="CRAL_TRIO"/>
    <property type="match status" value="1"/>
</dbReference>
<keyword evidence="3" id="KW-0333">Golgi apparatus</keyword>
<dbReference type="InterPro" id="IPR051026">
    <property type="entry name" value="PI/PC_transfer"/>
</dbReference>
<evidence type="ECO:0000256" key="1">
    <source>
        <dbReference type="ARBA" id="ARBA00004202"/>
    </source>
</evidence>
<proteinExistence type="inferred from homology"/>
<dbReference type="InterPro" id="IPR036865">
    <property type="entry name" value="CRAL-TRIO_dom_sf"/>
</dbReference>
<feature type="domain" description="CRAL-TRIO" evidence="6">
    <location>
        <begin position="151"/>
        <end position="325"/>
    </location>
</feature>
<comment type="subcellular location">
    <subcellularLocation>
        <location evidence="1">Cell membrane</location>
        <topology evidence="1">Peripheral membrane protein</topology>
    </subcellularLocation>
    <subcellularLocation>
        <location evidence="2">Golgi apparatus membrane</location>
        <topology evidence="2">Peripheral membrane protein</topology>
    </subcellularLocation>
</comment>
<dbReference type="SUPFAM" id="SSF52087">
    <property type="entry name" value="CRAL/TRIO domain"/>
    <property type="match status" value="1"/>
</dbReference>
<organism evidence="7 8">
    <name type="scientific">Platanthera guangdongensis</name>
    <dbReference type="NCBI Taxonomy" id="2320717"/>
    <lineage>
        <taxon>Eukaryota</taxon>
        <taxon>Viridiplantae</taxon>
        <taxon>Streptophyta</taxon>
        <taxon>Embryophyta</taxon>
        <taxon>Tracheophyta</taxon>
        <taxon>Spermatophyta</taxon>
        <taxon>Magnoliopsida</taxon>
        <taxon>Liliopsida</taxon>
        <taxon>Asparagales</taxon>
        <taxon>Orchidaceae</taxon>
        <taxon>Orchidoideae</taxon>
        <taxon>Orchideae</taxon>
        <taxon>Orchidinae</taxon>
        <taxon>Platanthera</taxon>
    </lineage>
</organism>
<protein>
    <recommendedName>
        <fullName evidence="6">CRAL-TRIO domain-containing protein</fullName>
    </recommendedName>
</protein>
<reference evidence="7 8" key="1">
    <citation type="journal article" date="2022" name="Nat. Plants">
        <title>Genomes of leafy and leafless Platanthera orchids illuminate the evolution of mycoheterotrophy.</title>
        <authorList>
            <person name="Li M.H."/>
            <person name="Liu K.W."/>
            <person name="Li Z."/>
            <person name="Lu H.C."/>
            <person name="Ye Q.L."/>
            <person name="Zhang D."/>
            <person name="Wang J.Y."/>
            <person name="Li Y.F."/>
            <person name="Zhong Z.M."/>
            <person name="Liu X."/>
            <person name="Yu X."/>
            <person name="Liu D.K."/>
            <person name="Tu X.D."/>
            <person name="Liu B."/>
            <person name="Hao Y."/>
            <person name="Liao X.Y."/>
            <person name="Jiang Y.T."/>
            <person name="Sun W.H."/>
            <person name="Chen J."/>
            <person name="Chen Y.Q."/>
            <person name="Ai Y."/>
            <person name="Zhai J.W."/>
            <person name="Wu S.S."/>
            <person name="Zhou Z."/>
            <person name="Hsiao Y.Y."/>
            <person name="Wu W.L."/>
            <person name="Chen Y.Y."/>
            <person name="Lin Y.F."/>
            <person name="Hsu J.L."/>
            <person name="Li C.Y."/>
            <person name="Wang Z.W."/>
            <person name="Zhao X."/>
            <person name="Zhong W.Y."/>
            <person name="Ma X.K."/>
            <person name="Ma L."/>
            <person name="Huang J."/>
            <person name="Chen G.Z."/>
            <person name="Huang M.Z."/>
            <person name="Huang L."/>
            <person name="Peng D.H."/>
            <person name="Luo Y.B."/>
            <person name="Zou S.Q."/>
            <person name="Chen S.P."/>
            <person name="Lan S."/>
            <person name="Tsai W.C."/>
            <person name="Van de Peer Y."/>
            <person name="Liu Z.J."/>
        </authorList>
    </citation>
    <scope>NUCLEOTIDE SEQUENCE [LARGE SCALE GENOMIC DNA]</scope>
    <source>
        <strain evidence="7">Lor288</strain>
    </source>
</reference>
<comment type="similarity">
    <text evidence="4">Belongs to the SFH family.</text>
</comment>
<keyword evidence="8" id="KW-1185">Reference proteome</keyword>
<accession>A0ABR2LE41</accession>
<evidence type="ECO:0000256" key="2">
    <source>
        <dbReference type="ARBA" id="ARBA00004395"/>
    </source>
</evidence>
<dbReference type="PROSITE" id="PS50191">
    <property type="entry name" value="CRAL_TRIO"/>
    <property type="match status" value="1"/>
</dbReference>
<gene>
    <name evidence="7" type="ORF">KSP40_PGU015328</name>
</gene>
<dbReference type="SMART" id="SM01100">
    <property type="entry name" value="CRAL_TRIO_N"/>
    <property type="match status" value="1"/>
</dbReference>
<evidence type="ECO:0000313" key="8">
    <source>
        <dbReference type="Proteomes" id="UP001412067"/>
    </source>
</evidence>
<dbReference type="Pfam" id="PF03765">
    <property type="entry name" value="CRAL_TRIO_N"/>
    <property type="match status" value="1"/>
</dbReference>
<evidence type="ECO:0000313" key="7">
    <source>
        <dbReference type="EMBL" id="KAK8937772.1"/>
    </source>
</evidence>
<evidence type="ECO:0000256" key="4">
    <source>
        <dbReference type="ARBA" id="ARBA00038020"/>
    </source>
</evidence>
<sequence length="614" mass="68902">MSGQLDRFSKPCVEGVSGHDEGKERKTDLENSEDDRRTKMGSLRKRALSASSKLRNSLLRRSGKKKNGSRALGSIADVREVGEIQAVDSFRQSLMADELLPAKLDDYHIMLRFLKARKFDFEKAKHMWADMIKWRKEFGADDIVEDFEYTEIDQVLECYPHCHHGVDMQGRPVYIERLGKVDPNKLMQVTTMERYIRYHVKEFERCFKVKFPACSIAAKKHIDSSTTILDVQGVGLKNFSKNARELITRLQKIDGDNYPESLHQMFIINAGPGFKLLWNTVKSFLDPKTASKIHVLGTKYQNKLLDIIDSCELPEFLGGSCTCADQGGCMKSDKGPWKDPNIMRMILSGDAQIARQFFTVSNSEGHIIGYTNTQFHEIQYNDASAAVSGSEAEGMISPKVTMNYVFNPQLTPVHEKAKISAEAMSPVVSFAFDGCMPMVDKTVDAEWNNKIFKAPSTGGCPPSDDSSELPRIKTQIMVIILVFVMKVFNMLRSLPGNVTKKLTKTTPEAPKVEQHCQPTSGSVGVESGSSVLGRIGELEKKVDILQTKPSEMPHVKEELLTAAMRRVDALEAELIATKKILHEALIRQEELLDYVDGQRETKSRKSTCFGISRG</sequence>
<dbReference type="InterPro" id="IPR001251">
    <property type="entry name" value="CRAL-TRIO_dom"/>
</dbReference>
<feature type="region of interest" description="Disordered" evidence="5">
    <location>
        <begin position="1"/>
        <end position="52"/>
    </location>
</feature>
<dbReference type="SMART" id="SM00516">
    <property type="entry name" value="SEC14"/>
    <property type="match status" value="1"/>
</dbReference>
<dbReference type="EMBL" id="JBBWWR010000021">
    <property type="protein sequence ID" value="KAK8937772.1"/>
    <property type="molecule type" value="Genomic_DNA"/>
</dbReference>
<evidence type="ECO:0000256" key="5">
    <source>
        <dbReference type="SAM" id="MobiDB-lite"/>
    </source>
</evidence>
<dbReference type="CDD" id="cd00170">
    <property type="entry name" value="SEC14"/>
    <property type="match status" value="1"/>
</dbReference>
<evidence type="ECO:0000259" key="6">
    <source>
        <dbReference type="PROSITE" id="PS50191"/>
    </source>
</evidence>